<comment type="caution">
    <text evidence="4">The sequence shown here is derived from an EMBL/GenBank/DDBJ whole genome shotgun (WGS) entry which is preliminary data.</text>
</comment>
<proteinExistence type="predicted"/>
<dbReference type="PANTHER" id="PTHR43436">
    <property type="entry name" value="ARAC-FAMILY TRANSCRIPTIONAL REGULATOR"/>
    <property type="match status" value="1"/>
</dbReference>
<keyword evidence="2" id="KW-0804">Transcription</keyword>
<dbReference type="Proteomes" id="UP000651208">
    <property type="component" value="Unassembled WGS sequence"/>
</dbReference>
<reference evidence="4 5" key="1">
    <citation type="submission" date="2020-06" db="EMBL/GenBank/DDBJ databases">
        <title>Frischella cerana isolated from Apis cerana gut homogenate.</title>
        <authorList>
            <person name="Wolter L.A."/>
            <person name="Suenami S."/>
            <person name="Miyazaki R."/>
        </authorList>
    </citation>
    <scope>NUCLEOTIDE SEQUENCE [LARGE SCALE GENOMIC DNA]</scope>
    <source>
        <strain evidence="4 5">Ac13</strain>
    </source>
</reference>
<feature type="domain" description="HTH araC/xylS-type" evidence="3">
    <location>
        <begin position="194"/>
        <end position="292"/>
    </location>
</feature>
<protein>
    <submittedName>
        <fullName evidence="4">AraC family transcriptional regulator</fullName>
    </submittedName>
</protein>
<keyword evidence="5" id="KW-1185">Reference proteome</keyword>
<sequence>MLKKEIKKIMLKRMPTVGDYPTQIKNFGIYRREVGKNKDICLENCFYHPMITMIIQGEKSSLLGTKRYHYKQGDYLITSIDIPTINTIKNATTNAPFLSLSLLIDNKLIKELLIEYPELNKPWQQSFNGIIVSKAEDDLINAFYRLLKLLDKPEQISVLAPLIIKEIHYLLLIGPFGEALISICMPETRSYRIANTIDWLKEHFREPIKMEQLANQANMSLSSFYRHFKKVTSLSPLQFQKQLRLHEARRLMVSENMTAIQASLKVGYESATQFNREYKNLFNQTPLQDVLKIRKGYKRI</sequence>
<name>A0ABR7QW50_9GAMM</name>
<evidence type="ECO:0000256" key="1">
    <source>
        <dbReference type="ARBA" id="ARBA00023015"/>
    </source>
</evidence>
<dbReference type="RefSeq" id="WP_187754859.1">
    <property type="nucleotide sequence ID" value="NZ_JABURY010000007.1"/>
</dbReference>
<evidence type="ECO:0000313" key="4">
    <source>
        <dbReference type="EMBL" id="MBC9130404.1"/>
    </source>
</evidence>
<dbReference type="InterPro" id="IPR018060">
    <property type="entry name" value="HTH_AraC"/>
</dbReference>
<gene>
    <name evidence="4" type="ORF">FcAc13_03665</name>
</gene>
<evidence type="ECO:0000313" key="5">
    <source>
        <dbReference type="Proteomes" id="UP000651208"/>
    </source>
</evidence>
<dbReference type="SMART" id="SM00342">
    <property type="entry name" value="HTH_ARAC"/>
    <property type="match status" value="1"/>
</dbReference>
<dbReference type="PANTHER" id="PTHR43436:SF1">
    <property type="entry name" value="TRANSCRIPTIONAL REGULATORY PROTEIN"/>
    <property type="match status" value="1"/>
</dbReference>
<accession>A0ABR7QW50</accession>
<dbReference type="EMBL" id="JABURY010000007">
    <property type="protein sequence ID" value="MBC9130404.1"/>
    <property type="molecule type" value="Genomic_DNA"/>
</dbReference>
<evidence type="ECO:0000256" key="2">
    <source>
        <dbReference type="ARBA" id="ARBA00023163"/>
    </source>
</evidence>
<dbReference type="PROSITE" id="PS01124">
    <property type="entry name" value="HTH_ARAC_FAMILY_2"/>
    <property type="match status" value="1"/>
</dbReference>
<dbReference type="InterPro" id="IPR009057">
    <property type="entry name" value="Homeodomain-like_sf"/>
</dbReference>
<dbReference type="Pfam" id="PF06719">
    <property type="entry name" value="AraC_N"/>
    <property type="match status" value="1"/>
</dbReference>
<dbReference type="Pfam" id="PF12833">
    <property type="entry name" value="HTH_18"/>
    <property type="match status" value="1"/>
</dbReference>
<dbReference type="InterPro" id="IPR009594">
    <property type="entry name" value="Tscrpt_reg_HTH_AraC_N"/>
</dbReference>
<dbReference type="SUPFAM" id="SSF46689">
    <property type="entry name" value="Homeodomain-like"/>
    <property type="match status" value="2"/>
</dbReference>
<dbReference type="Gene3D" id="1.10.10.60">
    <property type="entry name" value="Homeodomain-like"/>
    <property type="match status" value="2"/>
</dbReference>
<organism evidence="4 5">
    <name type="scientific">Frischella japonica</name>
    <dbReference type="NCBI Taxonomy" id="2741544"/>
    <lineage>
        <taxon>Bacteria</taxon>
        <taxon>Pseudomonadati</taxon>
        <taxon>Pseudomonadota</taxon>
        <taxon>Gammaproteobacteria</taxon>
        <taxon>Orbales</taxon>
        <taxon>Orbaceae</taxon>
        <taxon>Frischella</taxon>
    </lineage>
</organism>
<keyword evidence="1" id="KW-0805">Transcription regulation</keyword>
<evidence type="ECO:0000259" key="3">
    <source>
        <dbReference type="PROSITE" id="PS01124"/>
    </source>
</evidence>